<organism evidence="2 3">
    <name type="scientific">Nitzschia inconspicua</name>
    <dbReference type="NCBI Taxonomy" id="303405"/>
    <lineage>
        <taxon>Eukaryota</taxon>
        <taxon>Sar</taxon>
        <taxon>Stramenopiles</taxon>
        <taxon>Ochrophyta</taxon>
        <taxon>Bacillariophyta</taxon>
        <taxon>Bacillariophyceae</taxon>
        <taxon>Bacillariophycidae</taxon>
        <taxon>Bacillariales</taxon>
        <taxon>Bacillariaceae</taxon>
        <taxon>Nitzschia</taxon>
    </lineage>
</organism>
<dbReference type="OrthoDB" id="44190at2759"/>
<accession>A0A9K3LMG2</accession>
<keyword evidence="1" id="KW-0732">Signal</keyword>
<feature type="signal peptide" evidence="1">
    <location>
        <begin position="1"/>
        <end position="27"/>
    </location>
</feature>
<reference evidence="2" key="2">
    <citation type="submission" date="2021-04" db="EMBL/GenBank/DDBJ databases">
        <authorList>
            <person name="Podell S."/>
        </authorList>
    </citation>
    <scope>NUCLEOTIDE SEQUENCE</scope>
    <source>
        <strain evidence="2">Hildebrandi</strain>
    </source>
</reference>
<gene>
    <name evidence="2" type="ORF">IV203_037600</name>
</gene>
<keyword evidence="3" id="KW-1185">Reference proteome</keyword>
<evidence type="ECO:0000313" key="2">
    <source>
        <dbReference type="EMBL" id="KAG7364398.1"/>
    </source>
</evidence>
<sequence length="253" mass="27854">MFLVRPSFLRFMCVVLVVIYFVQSYAAVTEAFHICSVGESSRPTRPGMPATLSHVALTAVSIDGYDDAFRIIDECAVKGEPSEQLFDAVRLIDKNALKIYPHEGHKQTLWDTAHGSWKLQLATGGGQKTTFKSIPIFAFAVIDEINFGNGVGINADTIFMSLLGPHIFNIQRRQMTITITDMYLGSNQVTKFVPQFVKDAMGIGKRPEDFKRAPAFTFIGASDKALIARGGTGGIAIWTRLEKDVRPAAYGTQ</sequence>
<name>A0A9K3LMG2_9STRA</name>
<evidence type="ECO:0000313" key="3">
    <source>
        <dbReference type="Proteomes" id="UP000693970"/>
    </source>
</evidence>
<reference evidence="2" key="1">
    <citation type="journal article" date="2021" name="Sci. Rep.">
        <title>Diploid genomic architecture of Nitzschia inconspicua, an elite biomass production diatom.</title>
        <authorList>
            <person name="Oliver A."/>
            <person name="Podell S."/>
            <person name="Pinowska A."/>
            <person name="Traller J.C."/>
            <person name="Smith S.R."/>
            <person name="McClure R."/>
            <person name="Beliaev A."/>
            <person name="Bohutskyi P."/>
            <person name="Hill E.A."/>
            <person name="Rabines A."/>
            <person name="Zheng H."/>
            <person name="Allen L.Z."/>
            <person name="Kuo A."/>
            <person name="Grigoriev I.V."/>
            <person name="Allen A.E."/>
            <person name="Hazlebeck D."/>
            <person name="Allen E.E."/>
        </authorList>
    </citation>
    <scope>NUCLEOTIDE SEQUENCE</scope>
    <source>
        <strain evidence="2">Hildebrandi</strain>
    </source>
</reference>
<dbReference type="EMBL" id="JAGRRH010000009">
    <property type="protein sequence ID" value="KAG7364398.1"/>
    <property type="molecule type" value="Genomic_DNA"/>
</dbReference>
<feature type="chain" id="PRO_5039897694" evidence="1">
    <location>
        <begin position="28"/>
        <end position="253"/>
    </location>
</feature>
<dbReference type="Proteomes" id="UP000693970">
    <property type="component" value="Unassembled WGS sequence"/>
</dbReference>
<evidence type="ECO:0000256" key="1">
    <source>
        <dbReference type="SAM" id="SignalP"/>
    </source>
</evidence>
<protein>
    <submittedName>
        <fullName evidence="2">Uncharacterized protein</fullName>
    </submittedName>
</protein>
<comment type="caution">
    <text evidence="2">The sequence shown here is derived from an EMBL/GenBank/DDBJ whole genome shotgun (WGS) entry which is preliminary data.</text>
</comment>
<proteinExistence type="predicted"/>
<dbReference type="AlphaFoldDB" id="A0A9K3LMG2"/>